<proteinExistence type="predicted"/>
<evidence type="ECO:0000313" key="2">
    <source>
        <dbReference type="Proteomes" id="UP001186974"/>
    </source>
</evidence>
<name>A0ACC3DT88_9PEZI</name>
<organism evidence="1 2">
    <name type="scientific">Coniosporium uncinatum</name>
    <dbReference type="NCBI Taxonomy" id="93489"/>
    <lineage>
        <taxon>Eukaryota</taxon>
        <taxon>Fungi</taxon>
        <taxon>Dikarya</taxon>
        <taxon>Ascomycota</taxon>
        <taxon>Pezizomycotina</taxon>
        <taxon>Dothideomycetes</taxon>
        <taxon>Dothideomycetes incertae sedis</taxon>
        <taxon>Coniosporium</taxon>
    </lineage>
</organism>
<sequence>MYKPLLTPMVHARSQHLLKDVLHKTPSRDEYASPHHSTLTFGYSDMYMSDMQHAAAGKPAKADNELGIPVEAVRESELDFENFKRREEFRDEFGGDGELYGRPQDLISRPGTPSTFAAATLMEAQGAVDAYAGAADPDDVVGAERSSLVSGGKQRRRSRSSSSGTLGHHDDEDGNSEFFGRQRSVATPEPLLLRYDIDNGDDDDDYDDDAAPRPGYLGRERMESIDLDIPDGRLSTRDVLAAGGLDRGMISREPSRR</sequence>
<keyword evidence="2" id="KW-1185">Reference proteome</keyword>
<dbReference type="Proteomes" id="UP001186974">
    <property type="component" value="Unassembled WGS sequence"/>
</dbReference>
<protein>
    <submittedName>
        <fullName evidence="1">Uncharacterized protein</fullName>
    </submittedName>
</protein>
<accession>A0ACC3DT88</accession>
<dbReference type="EMBL" id="JAWDJW010000955">
    <property type="protein sequence ID" value="KAK3079730.1"/>
    <property type="molecule type" value="Genomic_DNA"/>
</dbReference>
<reference evidence="1" key="1">
    <citation type="submission" date="2024-09" db="EMBL/GenBank/DDBJ databases">
        <title>Black Yeasts Isolated from many extreme environments.</title>
        <authorList>
            <person name="Coleine C."/>
            <person name="Stajich J.E."/>
            <person name="Selbmann L."/>
        </authorList>
    </citation>
    <scope>NUCLEOTIDE SEQUENCE</scope>
    <source>
        <strain evidence="1">CCFEE 5737</strain>
    </source>
</reference>
<gene>
    <name evidence="1" type="ORF">LTS18_004049</name>
</gene>
<comment type="caution">
    <text evidence="1">The sequence shown here is derived from an EMBL/GenBank/DDBJ whole genome shotgun (WGS) entry which is preliminary data.</text>
</comment>
<evidence type="ECO:0000313" key="1">
    <source>
        <dbReference type="EMBL" id="KAK3079730.1"/>
    </source>
</evidence>